<keyword evidence="1 3" id="KW-0597">Phosphoprotein</keyword>
<evidence type="ECO:0000313" key="6">
    <source>
        <dbReference type="EMBL" id="RKQ70784.1"/>
    </source>
</evidence>
<feature type="domain" description="Response regulatory" evidence="5">
    <location>
        <begin position="377"/>
        <end position="495"/>
    </location>
</feature>
<dbReference type="Pfam" id="PF02518">
    <property type="entry name" value="HATPase_c"/>
    <property type="match status" value="1"/>
</dbReference>
<accession>A0A420WID0</accession>
<dbReference type="InParanoid" id="A0A420WID0"/>
<evidence type="ECO:0000313" key="7">
    <source>
        <dbReference type="Proteomes" id="UP000282211"/>
    </source>
</evidence>
<dbReference type="PROSITE" id="PS50109">
    <property type="entry name" value="HIS_KIN"/>
    <property type="match status" value="1"/>
</dbReference>
<dbReference type="Gene3D" id="3.30.565.10">
    <property type="entry name" value="Histidine kinase-like ATPase, C-terminal domain"/>
    <property type="match status" value="1"/>
</dbReference>
<proteinExistence type="predicted"/>
<gene>
    <name evidence="6" type="ORF">DES40_0084</name>
</gene>
<comment type="caution">
    <text evidence="6">The sequence shown here is derived from an EMBL/GenBank/DDBJ whole genome shotgun (WGS) entry which is preliminary data.</text>
</comment>
<organism evidence="6 7">
    <name type="scientific">Litorimonas taeanensis</name>
    <dbReference type="NCBI Taxonomy" id="568099"/>
    <lineage>
        <taxon>Bacteria</taxon>
        <taxon>Pseudomonadati</taxon>
        <taxon>Pseudomonadota</taxon>
        <taxon>Alphaproteobacteria</taxon>
        <taxon>Maricaulales</taxon>
        <taxon>Robiginitomaculaceae</taxon>
    </lineage>
</organism>
<dbReference type="InterPro" id="IPR003594">
    <property type="entry name" value="HATPase_dom"/>
</dbReference>
<dbReference type="RefSeq" id="WP_121098610.1">
    <property type="nucleotide sequence ID" value="NZ_RBII01000001.1"/>
</dbReference>
<dbReference type="InterPro" id="IPR005467">
    <property type="entry name" value="His_kinase_dom"/>
</dbReference>
<dbReference type="AlphaFoldDB" id="A0A420WID0"/>
<evidence type="ECO:0000256" key="3">
    <source>
        <dbReference type="PROSITE-ProRule" id="PRU00169"/>
    </source>
</evidence>
<name>A0A420WID0_9PROT</name>
<dbReference type="Gene3D" id="3.40.50.2300">
    <property type="match status" value="1"/>
</dbReference>
<evidence type="ECO:0000256" key="2">
    <source>
        <dbReference type="ARBA" id="ARBA00023012"/>
    </source>
</evidence>
<dbReference type="SUPFAM" id="SSF52172">
    <property type="entry name" value="CheY-like"/>
    <property type="match status" value="1"/>
</dbReference>
<evidence type="ECO:0000259" key="4">
    <source>
        <dbReference type="PROSITE" id="PS50109"/>
    </source>
</evidence>
<feature type="domain" description="Histidine kinase" evidence="4">
    <location>
        <begin position="47"/>
        <end position="273"/>
    </location>
</feature>
<dbReference type="EMBL" id="RBII01000001">
    <property type="protein sequence ID" value="RKQ70784.1"/>
    <property type="molecule type" value="Genomic_DNA"/>
</dbReference>
<dbReference type="PANTHER" id="PTHR45339">
    <property type="entry name" value="HYBRID SIGNAL TRANSDUCTION HISTIDINE KINASE J"/>
    <property type="match status" value="1"/>
</dbReference>
<dbReference type="Proteomes" id="UP000282211">
    <property type="component" value="Unassembled WGS sequence"/>
</dbReference>
<dbReference type="GO" id="GO:0000160">
    <property type="term" value="P:phosphorelay signal transduction system"/>
    <property type="evidence" value="ECO:0007669"/>
    <property type="project" value="UniProtKB-KW"/>
</dbReference>
<dbReference type="SMART" id="SM00448">
    <property type="entry name" value="REC"/>
    <property type="match status" value="1"/>
</dbReference>
<sequence>MLNLLIPLLAALVGFAIGGAVVGYWQHSQSKQRISEALQEQAKLVATAGFILRTPLNHLLGFVSSLTARSHNYSDDDKALIGKLLGAGGELKKALIDVLDVFELETKKLELVRRETPLYQTLNTAIKLGQKTAERKRLALKLQMDPQAQAIFKFDDTRLRQCIDNLIAQALDQTVRGGVTVTATILEPSKKTGNQTLLNLAIKDTSPGMDQYLTEYYFNPGYEASPKYLAKDNAARVNLALTRGLARLMGGDVVVKSAIGSGVTFTLTSPIEWVRDLEIDEIHPVKEDTLPNDTKALVEKKVAEVIGGQSSAYKQTDAQNKATPVASKPRTGRSLLDEALRLDMLDLSVAERGITRDVDINSNVPSMPEKIDLARAEILAIDDNHINLEVLRVYLQHLGATKITEAESGPDALDIISNKSFDVIFMDVHMPAMSGAEATKKIRQLHPNYKSVPIIACTAAADSATRRDCRESGMDNFLPKPVNIDELKTTLQTHFVV</sequence>
<dbReference type="InterPro" id="IPR011006">
    <property type="entry name" value="CheY-like_superfamily"/>
</dbReference>
<keyword evidence="7" id="KW-1185">Reference proteome</keyword>
<keyword evidence="2" id="KW-0902">Two-component regulatory system</keyword>
<protein>
    <submittedName>
        <fullName evidence="6">Histidine kinase/DNA gyrase B/HSP90-like ATPase</fullName>
    </submittedName>
</protein>
<dbReference type="SUPFAM" id="SSF55874">
    <property type="entry name" value="ATPase domain of HSP90 chaperone/DNA topoisomerase II/histidine kinase"/>
    <property type="match status" value="1"/>
</dbReference>
<reference evidence="6 7" key="1">
    <citation type="submission" date="2018-10" db="EMBL/GenBank/DDBJ databases">
        <title>Genomic Encyclopedia of Type Strains, Phase IV (KMG-IV): sequencing the most valuable type-strain genomes for metagenomic binning, comparative biology and taxonomic classification.</title>
        <authorList>
            <person name="Goeker M."/>
        </authorList>
    </citation>
    <scope>NUCLEOTIDE SEQUENCE [LARGE SCALE GENOMIC DNA]</scope>
    <source>
        <strain evidence="6 7">DSM 22008</strain>
    </source>
</reference>
<dbReference type="OrthoDB" id="9774458at2"/>
<dbReference type="Gene3D" id="1.10.287.130">
    <property type="match status" value="1"/>
</dbReference>
<dbReference type="GO" id="GO:0016301">
    <property type="term" value="F:kinase activity"/>
    <property type="evidence" value="ECO:0007669"/>
    <property type="project" value="UniProtKB-KW"/>
</dbReference>
<evidence type="ECO:0000259" key="5">
    <source>
        <dbReference type="PROSITE" id="PS50110"/>
    </source>
</evidence>
<feature type="modified residue" description="4-aspartylphosphate" evidence="3">
    <location>
        <position position="427"/>
    </location>
</feature>
<dbReference type="Pfam" id="PF00072">
    <property type="entry name" value="Response_reg"/>
    <property type="match status" value="1"/>
</dbReference>
<dbReference type="InterPro" id="IPR036890">
    <property type="entry name" value="HATPase_C_sf"/>
</dbReference>
<evidence type="ECO:0000256" key="1">
    <source>
        <dbReference type="ARBA" id="ARBA00022553"/>
    </source>
</evidence>
<keyword evidence="6" id="KW-0418">Kinase</keyword>
<dbReference type="InterPro" id="IPR001789">
    <property type="entry name" value="Sig_transdc_resp-reg_receiver"/>
</dbReference>
<dbReference type="PROSITE" id="PS50110">
    <property type="entry name" value="RESPONSE_REGULATORY"/>
    <property type="match status" value="1"/>
</dbReference>
<dbReference type="CDD" id="cd17546">
    <property type="entry name" value="REC_hyHK_CKI1_RcsC-like"/>
    <property type="match status" value="1"/>
</dbReference>
<dbReference type="PANTHER" id="PTHR45339:SF1">
    <property type="entry name" value="HYBRID SIGNAL TRANSDUCTION HISTIDINE KINASE J"/>
    <property type="match status" value="1"/>
</dbReference>
<keyword evidence="6" id="KW-0808">Transferase</keyword>